<gene>
    <name evidence="11" type="ORF">N864_03890</name>
</gene>
<dbReference type="PRINTS" id="PR00162">
    <property type="entry name" value="RIESKE"/>
</dbReference>
<name>W9GH35_9MICO</name>
<dbReference type="InterPro" id="IPR036922">
    <property type="entry name" value="Rieske_2Fe-2S_sf"/>
</dbReference>
<sequence length="94" mass="9486">MSGIPTSDVPVDGGKVIVDARVVITQPAQGTFKAFTAICPHAGCEVTDIVQNVIYCPCHGSTFDASTGARIAGPTPTGLTPLSVTVSGGTISVR</sequence>
<keyword evidence="3" id="KW-0001">2Fe-2S</keyword>
<keyword evidence="5" id="KW-0408">Iron</keyword>
<evidence type="ECO:0000256" key="5">
    <source>
        <dbReference type="ARBA" id="ARBA00023004"/>
    </source>
</evidence>
<keyword evidence="4" id="KW-0479">Metal-binding</keyword>
<dbReference type="InterPro" id="IPR005805">
    <property type="entry name" value="Rieske_Fe-S_prot_C"/>
</dbReference>
<reference evidence="12" key="1">
    <citation type="submission" date="2013-08" db="EMBL/GenBank/DDBJ databases">
        <title>Intrasporangium oryzae NRRL B-24470.</title>
        <authorList>
            <person name="Liu H."/>
            <person name="Wang G."/>
        </authorList>
    </citation>
    <scope>NUCLEOTIDE SEQUENCE [LARGE SCALE GENOMIC DNA]</scope>
    <source>
        <strain evidence="12">Q5-1</strain>
    </source>
</reference>
<dbReference type="CDD" id="cd03467">
    <property type="entry name" value="Rieske"/>
    <property type="match status" value="1"/>
</dbReference>
<dbReference type="GO" id="GO:0004497">
    <property type="term" value="F:monooxygenase activity"/>
    <property type="evidence" value="ECO:0007669"/>
    <property type="project" value="UniProtKB-ARBA"/>
</dbReference>
<evidence type="ECO:0000256" key="3">
    <source>
        <dbReference type="ARBA" id="ARBA00022714"/>
    </source>
</evidence>
<dbReference type="EMBL" id="AWQS01000106">
    <property type="protein sequence ID" value="EWT05521.1"/>
    <property type="molecule type" value="Genomic_DNA"/>
</dbReference>
<dbReference type="PROSITE" id="PS51296">
    <property type="entry name" value="RIESKE"/>
    <property type="match status" value="1"/>
</dbReference>
<evidence type="ECO:0000313" key="11">
    <source>
        <dbReference type="EMBL" id="EWT05521.1"/>
    </source>
</evidence>
<accession>W9GH35</accession>
<dbReference type="PANTHER" id="PTHR10134">
    <property type="entry name" value="CYTOCHROME B-C1 COMPLEX SUBUNIT RIESKE, MITOCHONDRIAL"/>
    <property type="match status" value="1"/>
</dbReference>
<keyword evidence="6" id="KW-0411">Iron-sulfur</keyword>
<evidence type="ECO:0000256" key="4">
    <source>
        <dbReference type="ARBA" id="ARBA00022723"/>
    </source>
</evidence>
<dbReference type="OrthoDB" id="25106at2"/>
<keyword evidence="7" id="KW-1015">Disulfide bond</keyword>
<comment type="cofactor">
    <cofactor evidence="9">
        <name>[2Fe-2S] cluster</name>
        <dbReference type="ChEBI" id="CHEBI:190135"/>
    </cofactor>
</comment>
<dbReference type="GO" id="GO:0051537">
    <property type="term" value="F:2 iron, 2 sulfur cluster binding"/>
    <property type="evidence" value="ECO:0007669"/>
    <property type="project" value="UniProtKB-KW"/>
</dbReference>
<feature type="domain" description="Rieske" evidence="10">
    <location>
        <begin position="1"/>
        <end position="93"/>
    </location>
</feature>
<dbReference type="RefSeq" id="WP_081793788.1">
    <property type="nucleotide sequence ID" value="NZ_AWQS01000106.1"/>
</dbReference>
<organism evidence="11 12">
    <name type="scientific">Intrasporangium chromatireducens Q5-1</name>
    <dbReference type="NCBI Taxonomy" id="584657"/>
    <lineage>
        <taxon>Bacteria</taxon>
        <taxon>Bacillati</taxon>
        <taxon>Actinomycetota</taxon>
        <taxon>Actinomycetes</taxon>
        <taxon>Micrococcales</taxon>
        <taxon>Intrasporangiaceae</taxon>
        <taxon>Intrasporangium</taxon>
    </lineage>
</organism>
<dbReference type="AlphaFoldDB" id="W9GH35"/>
<evidence type="ECO:0000256" key="2">
    <source>
        <dbReference type="ARBA" id="ARBA00015816"/>
    </source>
</evidence>
<dbReference type="Gene3D" id="2.102.10.10">
    <property type="entry name" value="Rieske [2Fe-2S] iron-sulphur domain"/>
    <property type="match status" value="1"/>
</dbReference>
<dbReference type="Proteomes" id="UP000019494">
    <property type="component" value="Unassembled WGS sequence"/>
</dbReference>
<evidence type="ECO:0000256" key="1">
    <source>
        <dbReference type="ARBA" id="ARBA00002494"/>
    </source>
</evidence>
<dbReference type="InterPro" id="IPR017941">
    <property type="entry name" value="Rieske_2Fe-2S"/>
</dbReference>
<comment type="function">
    <text evidence="1">Iron-sulfur subunit of the cytochrome bc1 complex, an essential component of the respiratory electron transport chain required for ATP synthesis. The bc1 complex catalyzes the oxidation of menaquinol and the reduction of cytochrome c in the respiratory chain. The bc1 complex operates through a Q-cycle mechanism that couples electron transfer to generation of the proton gradient that drives ATP synthesis.</text>
</comment>
<evidence type="ECO:0000259" key="10">
    <source>
        <dbReference type="PROSITE" id="PS51296"/>
    </source>
</evidence>
<keyword evidence="12" id="KW-1185">Reference proteome</keyword>
<evidence type="ECO:0000256" key="8">
    <source>
        <dbReference type="ARBA" id="ARBA00029586"/>
    </source>
</evidence>
<dbReference type="GO" id="GO:0016705">
    <property type="term" value="F:oxidoreductase activity, acting on paired donors, with incorporation or reduction of molecular oxygen"/>
    <property type="evidence" value="ECO:0007669"/>
    <property type="project" value="UniProtKB-ARBA"/>
</dbReference>
<dbReference type="GO" id="GO:0046872">
    <property type="term" value="F:metal ion binding"/>
    <property type="evidence" value="ECO:0007669"/>
    <property type="project" value="UniProtKB-KW"/>
</dbReference>
<evidence type="ECO:0000256" key="9">
    <source>
        <dbReference type="ARBA" id="ARBA00034078"/>
    </source>
</evidence>
<evidence type="ECO:0000313" key="12">
    <source>
        <dbReference type="Proteomes" id="UP000019494"/>
    </source>
</evidence>
<dbReference type="SUPFAM" id="SSF50022">
    <property type="entry name" value="ISP domain"/>
    <property type="match status" value="1"/>
</dbReference>
<evidence type="ECO:0000256" key="7">
    <source>
        <dbReference type="ARBA" id="ARBA00023157"/>
    </source>
</evidence>
<proteinExistence type="predicted"/>
<dbReference type="InterPro" id="IPR014349">
    <property type="entry name" value="Rieske_Fe-S_prot"/>
</dbReference>
<comment type="caution">
    <text evidence="11">The sequence shown here is derived from an EMBL/GenBank/DDBJ whole genome shotgun (WGS) entry which is preliminary data.</text>
</comment>
<evidence type="ECO:0000256" key="6">
    <source>
        <dbReference type="ARBA" id="ARBA00023014"/>
    </source>
</evidence>
<dbReference type="GO" id="GO:0016020">
    <property type="term" value="C:membrane"/>
    <property type="evidence" value="ECO:0007669"/>
    <property type="project" value="InterPro"/>
</dbReference>
<dbReference type="Pfam" id="PF00355">
    <property type="entry name" value="Rieske"/>
    <property type="match status" value="1"/>
</dbReference>
<protein>
    <recommendedName>
        <fullName evidence="2">Cytochrome bc1 complex Rieske iron-sulfur subunit</fullName>
    </recommendedName>
    <alternativeName>
        <fullName evidence="8">Cytochrome bc1 reductase complex subunit QcrA</fullName>
    </alternativeName>
</protein>